<proteinExistence type="predicted"/>
<sequence length="178" mass="20280">MPNPPTHQIPDTVEHLPICPRRRLPVPFVNAMTPDGADFTALDPRKVYEVAERRLCGVCGRPLDYWIFLLGGPSSATERAYVDPPMHEVCARHAMQLCPYVARQSMRRRKNPLTPSTMPLGFVEKHPEAYVMYITRAYKFKVTARGLIFTPAPAVRLERYEYVDGQLTACPVSQNRPR</sequence>
<dbReference type="Proteomes" id="UP001500683">
    <property type="component" value="Unassembled WGS sequence"/>
</dbReference>
<evidence type="ECO:0000313" key="1">
    <source>
        <dbReference type="EMBL" id="GAA4085280.1"/>
    </source>
</evidence>
<keyword evidence="2" id="KW-1185">Reference proteome</keyword>
<name>A0ABP7WBA2_9ACTN</name>
<accession>A0ABP7WBA2</accession>
<gene>
    <name evidence="1" type="ORF">GCM10022214_51620</name>
</gene>
<organism evidence="1 2">
    <name type="scientific">Actinomadura miaoliensis</name>
    <dbReference type="NCBI Taxonomy" id="430685"/>
    <lineage>
        <taxon>Bacteria</taxon>
        <taxon>Bacillati</taxon>
        <taxon>Actinomycetota</taxon>
        <taxon>Actinomycetes</taxon>
        <taxon>Streptosporangiales</taxon>
        <taxon>Thermomonosporaceae</taxon>
        <taxon>Actinomadura</taxon>
    </lineage>
</organism>
<evidence type="ECO:0000313" key="2">
    <source>
        <dbReference type="Proteomes" id="UP001500683"/>
    </source>
</evidence>
<protein>
    <recommendedName>
        <fullName evidence="3">Cell envelope biogenesis protein OmpA</fullName>
    </recommendedName>
</protein>
<dbReference type="RefSeq" id="WP_344952467.1">
    <property type="nucleotide sequence ID" value="NZ_BAAAZG010000038.1"/>
</dbReference>
<reference evidence="2" key="1">
    <citation type="journal article" date="2019" name="Int. J. Syst. Evol. Microbiol.">
        <title>The Global Catalogue of Microorganisms (GCM) 10K type strain sequencing project: providing services to taxonomists for standard genome sequencing and annotation.</title>
        <authorList>
            <consortium name="The Broad Institute Genomics Platform"/>
            <consortium name="The Broad Institute Genome Sequencing Center for Infectious Disease"/>
            <person name="Wu L."/>
            <person name="Ma J."/>
        </authorList>
    </citation>
    <scope>NUCLEOTIDE SEQUENCE [LARGE SCALE GENOMIC DNA]</scope>
    <source>
        <strain evidence="2">JCM 16702</strain>
    </source>
</reference>
<comment type="caution">
    <text evidence="1">The sequence shown here is derived from an EMBL/GenBank/DDBJ whole genome shotgun (WGS) entry which is preliminary data.</text>
</comment>
<dbReference type="EMBL" id="BAAAZG010000038">
    <property type="protein sequence ID" value="GAA4085280.1"/>
    <property type="molecule type" value="Genomic_DNA"/>
</dbReference>
<evidence type="ECO:0008006" key="3">
    <source>
        <dbReference type="Google" id="ProtNLM"/>
    </source>
</evidence>